<gene>
    <name evidence="1" type="ORF">LEP1GSC060_3751</name>
</gene>
<dbReference type="EMBL" id="AOHC02000021">
    <property type="protein sequence ID" value="EMY78635.1"/>
    <property type="molecule type" value="Genomic_DNA"/>
</dbReference>
<organism evidence="1 2">
    <name type="scientific">Leptospira weilii serovar Ranarum str. ICFT</name>
    <dbReference type="NCBI Taxonomy" id="1218598"/>
    <lineage>
        <taxon>Bacteria</taxon>
        <taxon>Pseudomonadati</taxon>
        <taxon>Spirochaetota</taxon>
        <taxon>Spirochaetia</taxon>
        <taxon>Leptospirales</taxon>
        <taxon>Leptospiraceae</taxon>
        <taxon>Leptospira</taxon>
    </lineage>
</organism>
<dbReference type="AlphaFoldDB" id="N1WI53"/>
<reference evidence="1" key="1">
    <citation type="submission" date="2013-03" db="EMBL/GenBank/DDBJ databases">
        <authorList>
            <person name="Harkins D.M."/>
            <person name="Durkin A.S."/>
            <person name="Brinkac L.M."/>
            <person name="Haft D.H."/>
            <person name="Selengut J.D."/>
            <person name="Sanka R."/>
            <person name="DePew J."/>
            <person name="Purushe J."/>
            <person name="Hartskeerl R.A."/>
            <person name="Ahmed A."/>
            <person name="van der Linden H."/>
            <person name="Goris M.G.A."/>
            <person name="Vinetz J.M."/>
            <person name="Sutton G.G."/>
            <person name="Nierman W.C."/>
            <person name="Fouts D.E."/>
        </authorList>
    </citation>
    <scope>NUCLEOTIDE SEQUENCE [LARGE SCALE GENOMIC DNA]</scope>
    <source>
        <strain evidence="1">ICFT</strain>
    </source>
</reference>
<evidence type="ECO:0000313" key="1">
    <source>
        <dbReference type="EMBL" id="EMY78635.1"/>
    </source>
</evidence>
<comment type="caution">
    <text evidence="1">The sequence shown here is derived from an EMBL/GenBank/DDBJ whole genome shotgun (WGS) entry which is preliminary data.</text>
</comment>
<evidence type="ECO:0000313" key="2">
    <source>
        <dbReference type="Proteomes" id="UP000012313"/>
    </source>
</evidence>
<dbReference type="Proteomes" id="UP000012313">
    <property type="component" value="Unassembled WGS sequence"/>
</dbReference>
<proteinExistence type="predicted"/>
<keyword evidence="2" id="KW-1185">Reference proteome</keyword>
<protein>
    <submittedName>
        <fullName evidence="1">Uncharacterized protein</fullName>
    </submittedName>
</protein>
<name>N1WI53_9LEPT</name>
<sequence length="60" mass="7138">MRLTFIKIQNNKNTIKQIGAFTRIFLTIRRGNLHGNIFSLRVCPPTVRFYRNGRKSLRLF</sequence>
<accession>N1WI53</accession>